<feature type="domain" description="Glycosyl transferase family 3 N-terminal" evidence="4">
    <location>
        <begin position="9"/>
        <end position="70"/>
    </location>
</feature>
<dbReference type="Pfam" id="PF02885">
    <property type="entry name" value="Glycos_trans_3N"/>
    <property type="match status" value="1"/>
</dbReference>
<dbReference type="Pfam" id="PF00591">
    <property type="entry name" value="Glycos_transf_3"/>
    <property type="match status" value="1"/>
</dbReference>
<evidence type="ECO:0000313" key="5">
    <source>
        <dbReference type="EMBL" id="OCL92700.1"/>
    </source>
</evidence>
<sequence>MKNNKIFKTFIKAVGTGIKGNRDLNFEEVYEASLQILRKDATDAQIGAFLIAWRVKLETTEEFKACIKALNSLMKISKIDDSILLGYNSDGRERTPYLFPLYENILKKFYEKNSDIKRLNLVISGDLLQPTKNGFGTKDIFKSFDENQYVKFIDRVEYLKELSDLTSLRQELGLRTAFNTVEKLLNPSLSEYGVCGVFHKPYVQKYIDMFEDNFKKVTVIRGNEGDIEVFKDSKFWQKEQGKIVEKEFFLKDFGINIDKDFENISLEENINILKNPDRDILNLAKFNVALYLLFSSRVKTLDEAWQRMN</sequence>
<evidence type="ECO:0000313" key="6">
    <source>
        <dbReference type="EMBL" id="QEP41326.1"/>
    </source>
</evidence>
<gene>
    <name evidence="5" type="ORF">AAX28_00235</name>
    <name evidence="6" type="ORF">APORC_1761</name>
</gene>
<feature type="domain" description="Glycosyl transferase family 3" evidence="3">
    <location>
        <begin position="141"/>
        <end position="307"/>
    </location>
</feature>
<accession>A0A1C0AZ28</accession>
<dbReference type="InterPro" id="IPR035902">
    <property type="entry name" value="Nuc_phospho_transferase"/>
</dbReference>
<dbReference type="RefSeq" id="WP_066174713.1">
    <property type="nucleotide sequence ID" value="NZ_CP036246.2"/>
</dbReference>
<reference evidence="6 8" key="3">
    <citation type="submission" date="2019-09" db="EMBL/GenBank/DDBJ databases">
        <title>Taxonomic note: a critical rebuttal of the proposed division of the genus Arcobacter into six genera, emended descriptions of Arcobacter anaerophilus and the genus Arcobacter, and an assessment of genus-level boundaries for Epsilonproteobacteria using in silico genomic comparator tools.</title>
        <authorList>
            <person name="On S.L.W."/>
            <person name="Miller W.G."/>
            <person name="Biggs P."/>
            <person name="Cornelius A."/>
            <person name="Vandamme P."/>
        </authorList>
    </citation>
    <scope>NUCLEOTIDE SEQUENCE [LARGE SCALE GENOMIC DNA]</scope>
    <source>
        <strain evidence="6 8">CCUG 56899</strain>
    </source>
</reference>
<dbReference type="EMBL" id="LDIR01000001">
    <property type="protein sequence ID" value="OCL92700.1"/>
    <property type="molecule type" value="Genomic_DNA"/>
</dbReference>
<dbReference type="PANTHER" id="PTHR43285:SF2">
    <property type="entry name" value="ANTHRANILATE PHOSPHORIBOSYLTRANSFERASE"/>
    <property type="match status" value="1"/>
</dbReference>
<dbReference type="AlphaFoldDB" id="A0A1C0AZ28"/>
<dbReference type="KEGG" id="apoc:APORC_1761"/>
<dbReference type="InterPro" id="IPR000312">
    <property type="entry name" value="Glycosyl_Trfase_fam3"/>
</dbReference>
<dbReference type="Proteomes" id="UP000322644">
    <property type="component" value="Chromosome"/>
</dbReference>
<dbReference type="OrthoDB" id="9926at2"/>
<dbReference type="GO" id="GO:0000162">
    <property type="term" value="P:L-tryptophan biosynthetic process"/>
    <property type="evidence" value="ECO:0007669"/>
    <property type="project" value="InterPro"/>
</dbReference>
<dbReference type="GO" id="GO:0004048">
    <property type="term" value="F:anthranilate phosphoribosyltransferase activity"/>
    <property type="evidence" value="ECO:0007669"/>
    <property type="project" value="InterPro"/>
</dbReference>
<dbReference type="Proteomes" id="UP000093159">
    <property type="component" value="Unassembled WGS sequence"/>
</dbReference>
<dbReference type="InterPro" id="IPR017459">
    <property type="entry name" value="Glycosyl_Trfase_fam3_N_dom"/>
</dbReference>
<proteinExistence type="predicted"/>
<evidence type="ECO:0000313" key="7">
    <source>
        <dbReference type="Proteomes" id="UP000093159"/>
    </source>
</evidence>
<evidence type="ECO:0000256" key="2">
    <source>
        <dbReference type="ARBA" id="ARBA00022679"/>
    </source>
</evidence>
<dbReference type="PANTHER" id="PTHR43285">
    <property type="entry name" value="ANTHRANILATE PHOSPHORIBOSYLTRANSFERASE"/>
    <property type="match status" value="1"/>
</dbReference>
<keyword evidence="1" id="KW-0328">Glycosyltransferase</keyword>
<dbReference type="GO" id="GO:0005829">
    <property type="term" value="C:cytosol"/>
    <property type="evidence" value="ECO:0007669"/>
    <property type="project" value="TreeGrafter"/>
</dbReference>
<evidence type="ECO:0000259" key="4">
    <source>
        <dbReference type="Pfam" id="PF02885"/>
    </source>
</evidence>
<reference evidence="6 8" key="2">
    <citation type="submission" date="2019-09" db="EMBL/GenBank/DDBJ databases">
        <title>Complete genome sequencing of four Arcobacter species reveals a diverse suite of mobile elements.</title>
        <authorList>
            <person name="Miller W.G."/>
            <person name="Yee E."/>
            <person name="Bono J.L."/>
        </authorList>
    </citation>
    <scope>NUCLEOTIDE SEQUENCE [LARGE SCALE GENOMIC DNA]</scope>
    <source>
        <strain evidence="6 8">CCUG 56899</strain>
    </source>
</reference>
<dbReference type="InterPro" id="IPR005940">
    <property type="entry name" value="Anthranilate_Pribosyl_Tfrase"/>
</dbReference>
<dbReference type="InterPro" id="IPR036320">
    <property type="entry name" value="Glycosyl_Trfase_fam3_N_dom_sf"/>
</dbReference>
<protein>
    <submittedName>
        <fullName evidence="6">Putative glycosyltransferase</fullName>
    </submittedName>
</protein>
<dbReference type="SUPFAM" id="SSF47648">
    <property type="entry name" value="Nucleoside phosphorylase/phosphoribosyltransferase N-terminal domain"/>
    <property type="match status" value="1"/>
</dbReference>
<dbReference type="Gene3D" id="3.40.1030.10">
    <property type="entry name" value="Nucleoside phosphorylase/phosphoribosyltransferase catalytic domain"/>
    <property type="match status" value="1"/>
</dbReference>
<dbReference type="EMBL" id="CP036246">
    <property type="protein sequence ID" value="QEP41326.1"/>
    <property type="molecule type" value="Genomic_DNA"/>
</dbReference>
<evidence type="ECO:0000313" key="8">
    <source>
        <dbReference type="Proteomes" id="UP000322644"/>
    </source>
</evidence>
<dbReference type="Gene3D" id="1.20.970.10">
    <property type="entry name" value="Transferase, Pyrimidine Nucleoside Phosphorylase, Chain C"/>
    <property type="match status" value="1"/>
</dbReference>
<evidence type="ECO:0000259" key="3">
    <source>
        <dbReference type="Pfam" id="PF00591"/>
    </source>
</evidence>
<organism evidence="6 8">
    <name type="scientific">Arcobacter porcinus</name>
    <dbReference type="NCBI Taxonomy" id="1935204"/>
    <lineage>
        <taxon>Bacteria</taxon>
        <taxon>Pseudomonadati</taxon>
        <taxon>Campylobacterota</taxon>
        <taxon>Epsilonproteobacteria</taxon>
        <taxon>Campylobacterales</taxon>
        <taxon>Arcobacteraceae</taxon>
        <taxon>Arcobacter</taxon>
    </lineage>
</organism>
<evidence type="ECO:0000256" key="1">
    <source>
        <dbReference type="ARBA" id="ARBA00022676"/>
    </source>
</evidence>
<keyword evidence="7" id="KW-1185">Reference proteome</keyword>
<reference evidence="5 7" key="1">
    <citation type="submission" date="2015-05" db="EMBL/GenBank/DDBJ databases">
        <authorList>
            <person name="Rovetto F."/>
            <person name="Cocolin L."/>
            <person name="Illeghems K."/>
            <person name="Van Nieuwerburgh F."/>
            <person name="Houf K."/>
        </authorList>
    </citation>
    <scope>NUCLEOTIDE SEQUENCE [LARGE SCALE GENOMIC DNA]</scope>
    <source>
        <strain evidence="5 7">117434</strain>
    </source>
</reference>
<keyword evidence="2 6" id="KW-0808">Transferase</keyword>
<name>A0A1C0AZ28_9BACT</name>
<dbReference type="SUPFAM" id="SSF52418">
    <property type="entry name" value="Nucleoside phosphorylase/phosphoribosyltransferase catalytic domain"/>
    <property type="match status" value="1"/>
</dbReference>